<dbReference type="PANTHER" id="PTHR32009:SF160">
    <property type="entry name" value="DISEASE RESISTANCE PROTEIN (TIR-NBS-LRR CLASS)"/>
    <property type="match status" value="1"/>
</dbReference>
<keyword evidence="5" id="KW-1185">Reference proteome</keyword>
<accession>A0ABD1MPV9</accession>
<reference evidence="4 5" key="1">
    <citation type="submission" date="2024-08" db="EMBL/GenBank/DDBJ databases">
        <title>Insights into the chromosomal genome structure of Flemingia macrophylla.</title>
        <authorList>
            <person name="Ding Y."/>
            <person name="Zhao Y."/>
            <person name="Bi W."/>
            <person name="Wu M."/>
            <person name="Zhao G."/>
            <person name="Gong Y."/>
            <person name="Li W."/>
            <person name="Zhang P."/>
        </authorList>
    </citation>
    <scope>NUCLEOTIDE SEQUENCE [LARGE SCALE GENOMIC DNA]</scope>
    <source>
        <strain evidence="4">DYQJB</strain>
        <tissue evidence="4">Leaf</tissue>
    </source>
</reference>
<dbReference type="InterPro" id="IPR035897">
    <property type="entry name" value="Toll_tir_struct_dom_sf"/>
</dbReference>
<comment type="caution">
    <text evidence="4">The sequence shown here is derived from an EMBL/GenBank/DDBJ whole genome shotgun (WGS) entry which is preliminary data.</text>
</comment>
<feature type="domain" description="TIR" evidence="3">
    <location>
        <begin position="103"/>
        <end position="241"/>
    </location>
</feature>
<sequence>MVNSKSRYKDKLGVNEEGKKIMKSSLHRRSYGNSDNGVTQQQQPLRLLEQQQQLQLPQQQLPGLDLEQPYRWQEAEEKRRLFECSGKVSSSSQVIHELEEQQRVHEVFLSFRGNDTRAFISHLYASFQNVGINVFKDESLSREYEISPSLLQAIEQSRISVIVFSRNYAGSRWCLHELEKIMECHRTIGQVVVPVMVLNCGCGRGRGCDCGHCDCGYCDYCDADYGCCGVKLLIIYIKYKKIKKEDIKYNII</sequence>
<organism evidence="4 5">
    <name type="scientific">Flemingia macrophylla</name>
    <dbReference type="NCBI Taxonomy" id="520843"/>
    <lineage>
        <taxon>Eukaryota</taxon>
        <taxon>Viridiplantae</taxon>
        <taxon>Streptophyta</taxon>
        <taxon>Embryophyta</taxon>
        <taxon>Tracheophyta</taxon>
        <taxon>Spermatophyta</taxon>
        <taxon>Magnoliopsida</taxon>
        <taxon>eudicotyledons</taxon>
        <taxon>Gunneridae</taxon>
        <taxon>Pentapetalae</taxon>
        <taxon>rosids</taxon>
        <taxon>fabids</taxon>
        <taxon>Fabales</taxon>
        <taxon>Fabaceae</taxon>
        <taxon>Papilionoideae</taxon>
        <taxon>50 kb inversion clade</taxon>
        <taxon>NPAAA clade</taxon>
        <taxon>indigoferoid/millettioid clade</taxon>
        <taxon>Phaseoleae</taxon>
        <taxon>Flemingia</taxon>
    </lineage>
</organism>
<protein>
    <recommendedName>
        <fullName evidence="3">TIR domain-containing protein</fullName>
    </recommendedName>
</protein>
<proteinExistence type="predicted"/>
<feature type="region of interest" description="Disordered" evidence="2">
    <location>
        <begin position="1"/>
        <end position="41"/>
    </location>
</feature>
<dbReference type="PANTHER" id="PTHR32009">
    <property type="entry name" value="TMV RESISTANCE PROTEIN N-LIKE"/>
    <property type="match status" value="1"/>
</dbReference>
<dbReference type="AlphaFoldDB" id="A0ABD1MPV9"/>
<dbReference type="Pfam" id="PF01582">
    <property type="entry name" value="TIR"/>
    <property type="match status" value="1"/>
</dbReference>
<evidence type="ECO:0000313" key="5">
    <source>
        <dbReference type="Proteomes" id="UP001603857"/>
    </source>
</evidence>
<name>A0ABD1MPV9_9FABA</name>
<dbReference type="SMART" id="SM00255">
    <property type="entry name" value="TIR"/>
    <property type="match status" value="1"/>
</dbReference>
<dbReference type="SUPFAM" id="SSF52200">
    <property type="entry name" value="Toll/Interleukin receptor TIR domain"/>
    <property type="match status" value="1"/>
</dbReference>
<feature type="compositionally biased region" description="Basic residues" evidence="2">
    <location>
        <begin position="21"/>
        <end position="30"/>
    </location>
</feature>
<evidence type="ECO:0000259" key="3">
    <source>
        <dbReference type="PROSITE" id="PS50104"/>
    </source>
</evidence>
<keyword evidence="1" id="KW-0520">NAD</keyword>
<evidence type="ECO:0000256" key="1">
    <source>
        <dbReference type="ARBA" id="ARBA00023027"/>
    </source>
</evidence>
<dbReference type="InterPro" id="IPR000157">
    <property type="entry name" value="TIR_dom"/>
</dbReference>
<dbReference type="Gene3D" id="3.40.50.10140">
    <property type="entry name" value="Toll/interleukin-1 receptor homology (TIR) domain"/>
    <property type="match status" value="1"/>
</dbReference>
<feature type="compositionally biased region" description="Basic and acidic residues" evidence="2">
    <location>
        <begin position="7"/>
        <end position="20"/>
    </location>
</feature>
<gene>
    <name evidence="4" type="ORF">Fmac_012288</name>
</gene>
<dbReference type="EMBL" id="JBGMDY010000004">
    <property type="protein sequence ID" value="KAL2337842.1"/>
    <property type="molecule type" value="Genomic_DNA"/>
</dbReference>
<evidence type="ECO:0000256" key="2">
    <source>
        <dbReference type="SAM" id="MobiDB-lite"/>
    </source>
</evidence>
<dbReference type="Proteomes" id="UP001603857">
    <property type="component" value="Unassembled WGS sequence"/>
</dbReference>
<dbReference type="PROSITE" id="PS50104">
    <property type="entry name" value="TIR"/>
    <property type="match status" value="1"/>
</dbReference>
<evidence type="ECO:0000313" key="4">
    <source>
        <dbReference type="EMBL" id="KAL2337842.1"/>
    </source>
</evidence>